<accession>A0AAV9TXN5</accession>
<keyword evidence="3" id="KW-1185">Reference proteome</keyword>
<dbReference type="AlphaFoldDB" id="A0AAV9TXN5"/>
<reference evidence="2 3" key="1">
    <citation type="submission" date="2019-10" db="EMBL/GenBank/DDBJ databases">
        <authorList>
            <person name="Palmer J.M."/>
        </authorList>
    </citation>
    <scope>NUCLEOTIDE SEQUENCE [LARGE SCALE GENOMIC DNA]</scope>
    <source>
        <strain evidence="2 3">TWF696</strain>
    </source>
</reference>
<dbReference type="Proteomes" id="UP001375240">
    <property type="component" value="Unassembled WGS sequence"/>
</dbReference>
<gene>
    <name evidence="2" type="ORF">TWF696_003435</name>
</gene>
<organism evidence="2 3">
    <name type="scientific">Orbilia brochopaga</name>
    <dbReference type="NCBI Taxonomy" id="3140254"/>
    <lineage>
        <taxon>Eukaryota</taxon>
        <taxon>Fungi</taxon>
        <taxon>Dikarya</taxon>
        <taxon>Ascomycota</taxon>
        <taxon>Pezizomycotina</taxon>
        <taxon>Orbiliomycetes</taxon>
        <taxon>Orbiliales</taxon>
        <taxon>Orbiliaceae</taxon>
        <taxon>Orbilia</taxon>
    </lineage>
</organism>
<feature type="chain" id="PRO_5043541527" evidence="1">
    <location>
        <begin position="19"/>
        <end position="89"/>
    </location>
</feature>
<protein>
    <submittedName>
        <fullName evidence="2">Uncharacterized protein</fullName>
    </submittedName>
</protein>
<keyword evidence="1" id="KW-0732">Signal</keyword>
<evidence type="ECO:0000313" key="2">
    <source>
        <dbReference type="EMBL" id="KAK6330339.1"/>
    </source>
</evidence>
<dbReference type="EMBL" id="JAVHNQ010000018">
    <property type="protein sequence ID" value="KAK6330339.1"/>
    <property type="molecule type" value="Genomic_DNA"/>
</dbReference>
<sequence>MRGLLVAIIATLTVVAQGAPAPEPIAAPGLIDWLTGEDVVPDWSMSQCAKATAKFDPNPLTNDWCIKNCQNCVSMKLKCKKRLSKDCDI</sequence>
<comment type="caution">
    <text evidence="2">The sequence shown here is derived from an EMBL/GenBank/DDBJ whole genome shotgun (WGS) entry which is preliminary data.</text>
</comment>
<evidence type="ECO:0000256" key="1">
    <source>
        <dbReference type="SAM" id="SignalP"/>
    </source>
</evidence>
<feature type="signal peptide" evidence="1">
    <location>
        <begin position="1"/>
        <end position="18"/>
    </location>
</feature>
<evidence type="ECO:0000313" key="3">
    <source>
        <dbReference type="Proteomes" id="UP001375240"/>
    </source>
</evidence>
<name>A0AAV9TXN5_9PEZI</name>
<proteinExistence type="predicted"/>